<keyword evidence="6" id="KW-1185">Reference proteome</keyword>
<reference evidence="5 6" key="1">
    <citation type="journal article" date="2019" name="Int. J. Syst. Evol. Microbiol.">
        <title>The Global Catalogue of Microorganisms (GCM) 10K type strain sequencing project: providing services to taxonomists for standard genome sequencing and annotation.</title>
        <authorList>
            <consortium name="The Broad Institute Genomics Platform"/>
            <consortium name="The Broad Institute Genome Sequencing Center for Infectious Disease"/>
            <person name="Wu L."/>
            <person name="Ma J."/>
        </authorList>
    </citation>
    <scope>NUCLEOTIDE SEQUENCE [LARGE SCALE GENOMIC DNA]</scope>
    <source>
        <strain evidence="5 6">RDMS1</strain>
    </source>
</reference>
<evidence type="ECO:0000256" key="1">
    <source>
        <dbReference type="ARBA" id="ARBA00007787"/>
    </source>
</evidence>
<comment type="caution">
    <text evidence="5">The sequence shown here is derived from an EMBL/GenBank/DDBJ whole genome shotgun (WGS) entry which is preliminary data.</text>
</comment>
<dbReference type="AlphaFoldDB" id="A0ABD5YN86"/>
<feature type="region of interest" description="Disordered" evidence="3">
    <location>
        <begin position="309"/>
        <end position="338"/>
    </location>
</feature>
<evidence type="ECO:0000259" key="4">
    <source>
        <dbReference type="Pfam" id="PF13462"/>
    </source>
</evidence>
<evidence type="ECO:0000256" key="3">
    <source>
        <dbReference type="SAM" id="MobiDB-lite"/>
    </source>
</evidence>
<feature type="region of interest" description="Disordered" evidence="3">
    <location>
        <begin position="184"/>
        <end position="220"/>
    </location>
</feature>
<evidence type="ECO:0000256" key="2">
    <source>
        <dbReference type="ARBA" id="ARBA00022982"/>
    </source>
</evidence>
<keyword evidence="2" id="KW-0249">Electron transport</keyword>
<comment type="similarity">
    <text evidence="1">Belongs to the glutaredoxin family.</text>
</comment>
<gene>
    <name evidence="5" type="ORF">ACFQL7_13305</name>
</gene>
<dbReference type="InterPro" id="IPR036249">
    <property type="entry name" value="Thioredoxin-like_sf"/>
</dbReference>
<sequence length="338" mass="36762">MGTKADNPTASLIGADKCPFTQEFAFNNLQDVINDYVNEGKMNIRYLPLAYEPDPDNPTHGQSGVFISSSDPRLGAASLAVWEIDPDSYWQYFFTMFSELPSGTVTLDDLESRMKKAAVSDRDEILARVEEGRYSDLVEQATKIARGLDVPNTPRLAMAEKIVNPRHEVKNLLDFVDSNLSSTVSHLPQKDSEDTQKSDASSESAKGSSEGSSTTSITFDGGSAKGWAHYEFTVSGEFEQTRTMSASIDKGDSISGSTAKGGVGPWKDTYTFSGKVTDLSLSQPIDVLVDGSVVDLDELNAEVKSNTLDVKASKDSDKKQQNTEISSHQLSAARACRR</sequence>
<organism evidence="5 6">
    <name type="scientific">Halocatena marina</name>
    <dbReference type="NCBI Taxonomy" id="2934937"/>
    <lineage>
        <taxon>Archaea</taxon>
        <taxon>Methanobacteriati</taxon>
        <taxon>Methanobacteriota</taxon>
        <taxon>Stenosarchaea group</taxon>
        <taxon>Halobacteria</taxon>
        <taxon>Halobacteriales</taxon>
        <taxon>Natronomonadaceae</taxon>
        <taxon>Halocatena</taxon>
    </lineage>
</organism>
<protein>
    <submittedName>
        <fullName evidence="5">Thioredoxin domain-containing protein</fullName>
    </submittedName>
</protein>
<accession>A0ABD5YN86</accession>
<feature type="compositionally biased region" description="Basic and acidic residues" evidence="3">
    <location>
        <begin position="311"/>
        <end position="321"/>
    </location>
</feature>
<feature type="compositionally biased region" description="Basic and acidic residues" evidence="3">
    <location>
        <begin position="188"/>
        <end position="197"/>
    </location>
</feature>
<feature type="domain" description="Thioredoxin-like fold" evidence="4">
    <location>
        <begin position="17"/>
        <end position="177"/>
    </location>
</feature>
<proteinExistence type="inferred from homology"/>
<evidence type="ECO:0000313" key="6">
    <source>
        <dbReference type="Proteomes" id="UP001596417"/>
    </source>
</evidence>
<keyword evidence="2" id="KW-0813">Transport</keyword>
<feature type="compositionally biased region" description="Low complexity" evidence="3">
    <location>
        <begin position="198"/>
        <end position="216"/>
    </location>
</feature>
<evidence type="ECO:0000313" key="5">
    <source>
        <dbReference type="EMBL" id="MFC7190716.1"/>
    </source>
</evidence>
<dbReference type="Gene3D" id="3.40.30.10">
    <property type="entry name" value="Glutaredoxin"/>
    <property type="match status" value="1"/>
</dbReference>
<dbReference type="Pfam" id="PF13462">
    <property type="entry name" value="Thioredoxin_4"/>
    <property type="match status" value="1"/>
</dbReference>
<dbReference type="RefSeq" id="WP_390205775.1">
    <property type="nucleotide sequence ID" value="NZ_JBHTAX010000001.1"/>
</dbReference>
<name>A0ABD5YN86_9EURY</name>
<dbReference type="EMBL" id="JBHTAX010000001">
    <property type="protein sequence ID" value="MFC7190716.1"/>
    <property type="molecule type" value="Genomic_DNA"/>
</dbReference>
<dbReference type="Proteomes" id="UP001596417">
    <property type="component" value="Unassembled WGS sequence"/>
</dbReference>
<dbReference type="SUPFAM" id="SSF52833">
    <property type="entry name" value="Thioredoxin-like"/>
    <property type="match status" value="1"/>
</dbReference>
<dbReference type="InterPro" id="IPR012336">
    <property type="entry name" value="Thioredoxin-like_fold"/>
</dbReference>